<keyword evidence="2 5" id="KW-0645">Protease</keyword>
<organism evidence="7 8">
    <name type="scientific">Apiospora hydei</name>
    <dbReference type="NCBI Taxonomy" id="1337664"/>
    <lineage>
        <taxon>Eukaryota</taxon>
        <taxon>Fungi</taxon>
        <taxon>Dikarya</taxon>
        <taxon>Ascomycota</taxon>
        <taxon>Pezizomycotina</taxon>
        <taxon>Sordariomycetes</taxon>
        <taxon>Xylariomycetidae</taxon>
        <taxon>Amphisphaeriales</taxon>
        <taxon>Apiosporaceae</taxon>
        <taxon>Apiospora</taxon>
    </lineage>
</organism>
<proteinExistence type="inferred from homology"/>
<dbReference type="InterPro" id="IPR036852">
    <property type="entry name" value="Peptidase_S8/S53_dom_sf"/>
</dbReference>
<comment type="similarity">
    <text evidence="1 5">Belongs to the peptidase S8 family.</text>
</comment>
<keyword evidence="8" id="KW-1185">Reference proteome</keyword>
<feature type="active site" description="Charge relay system" evidence="5">
    <location>
        <position position="41"/>
    </location>
</feature>
<dbReference type="PANTHER" id="PTHR43399">
    <property type="entry name" value="SUBTILISIN-RELATED"/>
    <property type="match status" value="1"/>
</dbReference>
<dbReference type="PRINTS" id="PR00723">
    <property type="entry name" value="SUBTILISIN"/>
</dbReference>
<dbReference type="Proteomes" id="UP001433268">
    <property type="component" value="Unassembled WGS sequence"/>
</dbReference>
<sequence length="458" mass="48813">MSQRQRLRGQNYSQTEHLMAQIDQAHAAGYTGKGQKIAIIDSWIDYTHPALGGCLGEGCLVSFSREWLEEDDKNNPDPECKSHATFIAGWTPGYRGGMAPGEQLGSYAIAGCTHGGNDEKLLQALDQSMKDGVTAVVYSMGYEDGWSNYALNLAFDEASRRGLLIVAPAGNEGASGVFRTIRPAEATEVLGVGSVNNAYEYALANVSTYTQKSGADDDGKAVEFVWRDGTVGSGATGWNNMVLPLWSNLSLYETGKDCDALFPDDVPDLSNRLVLVPRTARYGSGCLDTTLADRAAAKDAAYVMLVDNDEGEGIEIVRVNTPAIHAIAMTHRSQGDEWLRLLQFGAEIMVDMTAPPDKRSVLVAPKRPGGGRMSSSSNWGPTYDGYLPTSVSAPGDDLLTTKAGGGWIISSGTSLSGPFAAAVAALVAEARGTKDWRVLRSLLSTTASPLVRAASRDV</sequence>
<dbReference type="Pfam" id="PF00082">
    <property type="entry name" value="Peptidase_S8"/>
    <property type="match status" value="1"/>
</dbReference>
<name>A0ABR1X8Y7_9PEZI</name>
<evidence type="ECO:0000313" key="7">
    <source>
        <dbReference type="EMBL" id="KAK8091931.1"/>
    </source>
</evidence>
<dbReference type="PROSITE" id="PS00138">
    <property type="entry name" value="SUBTILASE_SER"/>
    <property type="match status" value="1"/>
</dbReference>
<dbReference type="InterPro" id="IPR015500">
    <property type="entry name" value="Peptidase_S8_subtilisin-rel"/>
</dbReference>
<evidence type="ECO:0000256" key="5">
    <source>
        <dbReference type="PROSITE-ProRule" id="PRU01240"/>
    </source>
</evidence>
<feature type="domain" description="Peptidase S8/S53" evidence="6">
    <location>
        <begin position="32"/>
        <end position="449"/>
    </location>
</feature>
<reference evidence="7 8" key="1">
    <citation type="submission" date="2023-01" db="EMBL/GenBank/DDBJ databases">
        <title>Analysis of 21 Apiospora genomes using comparative genomics revels a genus with tremendous synthesis potential of carbohydrate active enzymes and secondary metabolites.</title>
        <authorList>
            <person name="Sorensen T."/>
        </authorList>
    </citation>
    <scope>NUCLEOTIDE SEQUENCE [LARGE SCALE GENOMIC DNA]</scope>
    <source>
        <strain evidence="7 8">CBS 114990</strain>
    </source>
</reference>
<evidence type="ECO:0000256" key="1">
    <source>
        <dbReference type="ARBA" id="ARBA00011073"/>
    </source>
</evidence>
<dbReference type="RefSeq" id="XP_066673903.1">
    <property type="nucleotide sequence ID" value="XM_066806607.1"/>
</dbReference>
<dbReference type="Gene3D" id="3.40.50.200">
    <property type="entry name" value="Peptidase S8/S53 domain"/>
    <property type="match status" value="2"/>
</dbReference>
<dbReference type="InterPro" id="IPR000209">
    <property type="entry name" value="Peptidase_S8/S53_dom"/>
</dbReference>
<comment type="caution">
    <text evidence="7">The sequence shown here is derived from an EMBL/GenBank/DDBJ whole genome shotgun (WGS) entry which is preliminary data.</text>
</comment>
<keyword evidence="4 5" id="KW-0720">Serine protease</keyword>
<evidence type="ECO:0000256" key="3">
    <source>
        <dbReference type="ARBA" id="ARBA00022801"/>
    </source>
</evidence>
<dbReference type="EMBL" id="JAQQWN010000003">
    <property type="protein sequence ID" value="KAK8091931.1"/>
    <property type="molecule type" value="Genomic_DNA"/>
</dbReference>
<dbReference type="GeneID" id="92039667"/>
<evidence type="ECO:0000259" key="6">
    <source>
        <dbReference type="Pfam" id="PF00082"/>
    </source>
</evidence>
<dbReference type="InterPro" id="IPR023828">
    <property type="entry name" value="Peptidase_S8_Ser-AS"/>
</dbReference>
<evidence type="ECO:0000256" key="4">
    <source>
        <dbReference type="ARBA" id="ARBA00022825"/>
    </source>
</evidence>
<dbReference type="InterPro" id="IPR051048">
    <property type="entry name" value="Peptidase_S8/S53_subtilisin"/>
</dbReference>
<dbReference type="PANTHER" id="PTHR43399:SF4">
    <property type="entry name" value="CELL WALL-ASSOCIATED PROTEASE"/>
    <property type="match status" value="1"/>
</dbReference>
<evidence type="ECO:0000256" key="2">
    <source>
        <dbReference type="ARBA" id="ARBA00022670"/>
    </source>
</evidence>
<keyword evidence="3 5" id="KW-0378">Hydrolase</keyword>
<dbReference type="PROSITE" id="PS51892">
    <property type="entry name" value="SUBTILASE"/>
    <property type="match status" value="1"/>
</dbReference>
<gene>
    <name evidence="7" type="ORF">PG997_002292</name>
</gene>
<feature type="active site" description="Charge relay system" evidence="5">
    <location>
        <position position="83"/>
    </location>
</feature>
<feature type="active site" description="Charge relay system" evidence="5">
    <location>
        <position position="414"/>
    </location>
</feature>
<dbReference type="SUPFAM" id="SSF52743">
    <property type="entry name" value="Subtilisin-like"/>
    <property type="match status" value="1"/>
</dbReference>
<accession>A0ABR1X8Y7</accession>
<evidence type="ECO:0000313" key="8">
    <source>
        <dbReference type="Proteomes" id="UP001433268"/>
    </source>
</evidence>
<protein>
    <recommendedName>
        <fullName evidence="6">Peptidase S8/S53 domain-containing protein</fullName>
    </recommendedName>
</protein>